<evidence type="ECO:0000313" key="1">
    <source>
        <dbReference type="EMBL" id="CAK1549683.1"/>
    </source>
</evidence>
<sequence length="133" mass="15106">MIDLKQHFHRSKWERPVSCIRQRSVIHKAIGYTFNNSPDILPTHLKPKGSLFLGPFTDSIIHCFTDSTTPACVSNQAAVNFSTIVLRKSRLRQDLYQSGRPPGIVSDQVSFWNVRRKTSLEVEKNHSALSVSE</sequence>
<dbReference type="AlphaFoldDB" id="A0AAV1JJX2"/>
<keyword evidence="2" id="KW-1185">Reference proteome</keyword>
<organism evidence="1 2">
    <name type="scientific">Leptosia nina</name>
    <dbReference type="NCBI Taxonomy" id="320188"/>
    <lineage>
        <taxon>Eukaryota</taxon>
        <taxon>Metazoa</taxon>
        <taxon>Ecdysozoa</taxon>
        <taxon>Arthropoda</taxon>
        <taxon>Hexapoda</taxon>
        <taxon>Insecta</taxon>
        <taxon>Pterygota</taxon>
        <taxon>Neoptera</taxon>
        <taxon>Endopterygota</taxon>
        <taxon>Lepidoptera</taxon>
        <taxon>Glossata</taxon>
        <taxon>Ditrysia</taxon>
        <taxon>Papilionoidea</taxon>
        <taxon>Pieridae</taxon>
        <taxon>Pierinae</taxon>
        <taxon>Leptosia</taxon>
    </lineage>
</organism>
<gene>
    <name evidence="1" type="ORF">LNINA_LOCUS8961</name>
</gene>
<evidence type="ECO:0000313" key="2">
    <source>
        <dbReference type="Proteomes" id="UP001497472"/>
    </source>
</evidence>
<accession>A0AAV1JJX2</accession>
<name>A0AAV1JJX2_9NEOP</name>
<protein>
    <submittedName>
        <fullName evidence="1">Uncharacterized protein</fullName>
    </submittedName>
</protein>
<comment type="caution">
    <text evidence="1">The sequence shown here is derived from an EMBL/GenBank/DDBJ whole genome shotgun (WGS) entry which is preliminary data.</text>
</comment>
<dbReference type="Proteomes" id="UP001497472">
    <property type="component" value="Unassembled WGS sequence"/>
</dbReference>
<reference evidence="1 2" key="1">
    <citation type="submission" date="2023-11" db="EMBL/GenBank/DDBJ databases">
        <authorList>
            <person name="Okamura Y."/>
        </authorList>
    </citation>
    <scope>NUCLEOTIDE SEQUENCE [LARGE SCALE GENOMIC DNA]</scope>
</reference>
<proteinExistence type="predicted"/>
<dbReference type="EMBL" id="CAVLEF010000040">
    <property type="protein sequence ID" value="CAK1549683.1"/>
    <property type="molecule type" value="Genomic_DNA"/>
</dbReference>